<feature type="transmembrane region" description="Helical" evidence="8">
    <location>
        <begin position="689"/>
        <end position="721"/>
    </location>
</feature>
<evidence type="ECO:0008006" key="14">
    <source>
        <dbReference type="Google" id="ProtNLM"/>
    </source>
</evidence>
<feature type="transmembrane region" description="Helical" evidence="8">
    <location>
        <begin position="621"/>
        <end position="645"/>
    </location>
</feature>
<comment type="similarity">
    <text evidence="2">Belongs to the CSC1 (TC 1.A.17) family.</text>
</comment>
<proteinExistence type="inferred from homology"/>
<dbReference type="GO" id="GO:0005227">
    <property type="term" value="F:calcium-activated cation channel activity"/>
    <property type="evidence" value="ECO:0007669"/>
    <property type="project" value="InterPro"/>
</dbReference>
<evidence type="ECO:0000256" key="2">
    <source>
        <dbReference type="ARBA" id="ARBA00007779"/>
    </source>
</evidence>
<dbReference type="InterPro" id="IPR027815">
    <property type="entry name" value="CSC1/OSCA1-like_cyt"/>
</dbReference>
<keyword evidence="13" id="KW-1185">Reference proteome</keyword>
<feature type="region of interest" description="Disordered" evidence="7">
    <location>
        <begin position="889"/>
        <end position="963"/>
    </location>
</feature>
<accession>A0A507E5C1</accession>
<comment type="subcellular location">
    <subcellularLocation>
        <location evidence="1">Membrane</location>
        <topology evidence="1">Multi-pass membrane protein</topology>
    </subcellularLocation>
</comment>
<sequence length="1052" mass="116333">MSGIPPSAKEILEGAGQTSVATFLSALAFNSAVAAGFFTAFWVLRTRFPLVYMPRTIVLPENIRTKPLTGRALLRSCIWPDSDEVIRRSGQDAYAILFYTRQMFIFFGSLVGLAVITLFPLHATGGQKLYGLDTLTLANIAPASSLIARAADLILMVHSHIYALMAMCTISRLEGNRRSLDGYTLLIRDIPRHLREANKLRVLFDRVQPGCVHAVVVGKRSRKLDTYAARRISARDSIEEEITRYLTAVVHRRTGRKRRSSVAPGRYTPETPAMATRELDEEAPETNEMQMMQASDEAREGCKELANPKSESGQPMKSETEGFPAVAPFSTLRSKYETKSVTIDIDSDPSVERRHHFAQSVNNGGAIGSSQFDENSGLEGTASAPRESEISVKRPIHRSMYLIGHESDSISMHLTTLRKTAARAASKRRRVQSTPTQQHGAAFIVFKDVFSPHVAALANIDPRPGIMDDRHPSVNPTDVIWQNLDLSFRVRKVRTMLATAFTAALTLAWASMMTVINTVATLDRAIQYMPWLAFFDDFSTPVRGVIQGVVPIVVVTLLFMLVPSIMRHLSHFAGQATYSGIERSLLRFYYIFLVFNVLLVITVSGSVITALQTILDNPQRILSILATSIPMVSNFFVNYVMLLALGGPSGELLQLGTLIVKPLAIRFLGTTPRKIREWCKPNFFYPGTALAQHSFVATVGLTYCTIAPLVLVFVVIYFGLYHVAYGYQMQYVYQHMAQTGGLYLNVTARQLFVGIYLHQLVLIGLFLLKKAYMQAIIMGVAFAITAVYHHHTSLYKPIMAAVPAKAVVQMEAKLARKGQIDEDLDAMWDQDGSATLLHRLKEARSTMLGEWLPAWKKAALTAGSAIRSSLKLNGSADTVHTDVDIVDRCFAESPPPTSEPVQDEETPSSISRSALDVRHKKDEEQSFHGIASVPGHRSTDSVASDSDSEIESVRRSRDDLDSNAIPSKNVVRRYLGPPDFQEMLSPPSCRSSPCTIWIPKDMCGYAETALAREIEEAVGGAAIFTSDWAKVESNGRIKIDLSNAVPCTKFDT</sequence>
<evidence type="ECO:0000256" key="3">
    <source>
        <dbReference type="ARBA" id="ARBA00022448"/>
    </source>
</evidence>
<feature type="transmembrane region" description="Helical" evidence="8">
    <location>
        <begin position="497"/>
        <end position="522"/>
    </location>
</feature>
<feature type="region of interest" description="Disordered" evidence="7">
    <location>
        <begin position="361"/>
        <end position="391"/>
    </location>
</feature>
<feature type="domain" description="CSC1/OSCA1-like N-terminal transmembrane" evidence="10">
    <location>
        <begin position="23"/>
        <end position="149"/>
    </location>
</feature>
<reference evidence="12 13" key="1">
    <citation type="journal article" date="2019" name="Sci. Rep.">
        <title>Comparative genomics of chytrid fungi reveal insights into the obligate biotrophic and pathogenic lifestyle of Synchytrium endobioticum.</title>
        <authorList>
            <person name="van de Vossenberg B.T.L.H."/>
            <person name="Warris S."/>
            <person name="Nguyen H.D.T."/>
            <person name="van Gent-Pelzer M.P.E."/>
            <person name="Joly D.L."/>
            <person name="van de Geest H.C."/>
            <person name="Bonants P.J.M."/>
            <person name="Smith D.S."/>
            <person name="Levesque C.A."/>
            <person name="van der Lee T.A.J."/>
        </authorList>
    </citation>
    <scope>NUCLEOTIDE SEQUENCE [LARGE SCALE GENOMIC DNA]</scope>
    <source>
        <strain evidence="12 13">CBS 809.83</strain>
    </source>
</reference>
<dbReference type="PANTHER" id="PTHR13018">
    <property type="entry name" value="PROBABLE MEMBRANE PROTEIN DUF221-RELATED"/>
    <property type="match status" value="1"/>
</dbReference>
<evidence type="ECO:0000259" key="10">
    <source>
        <dbReference type="Pfam" id="PF13967"/>
    </source>
</evidence>
<dbReference type="AlphaFoldDB" id="A0A507E5C1"/>
<keyword evidence="6 8" id="KW-0472">Membrane</keyword>
<dbReference type="Proteomes" id="UP000318582">
    <property type="component" value="Unassembled WGS sequence"/>
</dbReference>
<feature type="transmembrane region" description="Helical" evidence="8">
    <location>
        <begin position="542"/>
        <end position="562"/>
    </location>
</feature>
<feature type="transmembrane region" description="Helical" evidence="8">
    <location>
        <begin position="771"/>
        <end position="789"/>
    </location>
</feature>
<evidence type="ECO:0000256" key="7">
    <source>
        <dbReference type="SAM" id="MobiDB-lite"/>
    </source>
</evidence>
<dbReference type="InterPro" id="IPR032880">
    <property type="entry name" value="CSC1/OSCA1-like_N"/>
</dbReference>
<dbReference type="InterPro" id="IPR045122">
    <property type="entry name" value="Csc1-like"/>
</dbReference>
<feature type="domain" description="CSC1/OSCA1-like cytosolic" evidence="11">
    <location>
        <begin position="183"/>
        <end position="483"/>
    </location>
</feature>
<feature type="compositionally biased region" description="Basic and acidic residues" evidence="7">
    <location>
        <begin position="915"/>
        <end position="926"/>
    </location>
</feature>
<feature type="compositionally biased region" description="Basic and acidic residues" evidence="7">
    <location>
        <begin position="951"/>
        <end position="960"/>
    </location>
</feature>
<keyword evidence="5 8" id="KW-1133">Transmembrane helix</keyword>
<feature type="domain" description="CSC1/OSCA1-like 7TM region" evidence="9">
    <location>
        <begin position="494"/>
        <end position="766"/>
    </location>
</feature>
<gene>
    <name evidence="12" type="ORF">PhCBS80983_g02701</name>
</gene>
<evidence type="ECO:0000313" key="13">
    <source>
        <dbReference type="Proteomes" id="UP000318582"/>
    </source>
</evidence>
<feature type="transmembrane region" description="Helical" evidence="8">
    <location>
        <begin position="20"/>
        <end position="44"/>
    </location>
</feature>
<keyword evidence="4 8" id="KW-0812">Transmembrane</keyword>
<evidence type="ECO:0000259" key="11">
    <source>
        <dbReference type="Pfam" id="PF14703"/>
    </source>
</evidence>
<evidence type="ECO:0000259" key="9">
    <source>
        <dbReference type="Pfam" id="PF02714"/>
    </source>
</evidence>
<feature type="region of interest" description="Disordered" evidence="7">
    <location>
        <begin position="254"/>
        <end position="322"/>
    </location>
</feature>
<evidence type="ECO:0000256" key="1">
    <source>
        <dbReference type="ARBA" id="ARBA00004141"/>
    </source>
</evidence>
<feature type="transmembrane region" description="Helical" evidence="8">
    <location>
        <begin position="652"/>
        <end position="669"/>
    </location>
</feature>
<dbReference type="EMBL" id="QEAQ01000029">
    <property type="protein sequence ID" value="TPX59054.1"/>
    <property type="molecule type" value="Genomic_DNA"/>
</dbReference>
<evidence type="ECO:0000256" key="8">
    <source>
        <dbReference type="SAM" id="Phobius"/>
    </source>
</evidence>
<evidence type="ECO:0000313" key="12">
    <source>
        <dbReference type="EMBL" id="TPX59054.1"/>
    </source>
</evidence>
<feature type="transmembrane region" description="Helical" evidence="8">
    <location>
        <begin position="104"/>
        <end position="126"/>
    </location>
</feature>
<protein>
    <recommendedName>
        <fullName evidence="14">CSC1/OSCA1-like 7TM region domain-containing protein</fullName>
    </recommendedName>
</protein>
<dbReference type="InterPro" id="IPR003864">
    <property type="entry name" value="CSC1/OSCA1-like_7TM"/>
</dbReference>
<feature type="transmembrane region" description="Helical" evidence="8">
    <location>
        <begin position="588"/>
        <end position="615"/>
    </location>
</feature>
<dbReference type="Pfam" id="PF14703">
    <property type="entry name" value="PHM7_cyt"/>
    <property type="match status" value="1"/>
</dbReference>
<evidence type="ECO:0000256" key="6">
    <source>
        <dbReference type="ARBA" id="ARBA00023136"/>
    </source>
</evidence>
<evidence type="ECO:0000256" key="5">
    <source>
        <dbReference type="ARBA" id="ARBA00022989"/>
    </source>
</evidence>
<dbReference type="Pfam" id="PF02714">
    <property type="entry name" value="RSN1_7TM"/>
    <property type="match status" value="1"/>
</dbReference>
<dbReference type="PANTHER" id="PTHR13018:SF139">
    <property type="entry name" value="PHOSPHATE METABOLISM PROTEIN 7"/>
    <property type="match status" value="1"/>
</dbReference>
<dbReference type="GO" id="GO:0005886">
    <property type="term" value="C:plasma membrane"/>
    <property type="evidence" value="ECO:0007669"/>
    <property type="project" value="TreeGrafter"/>
</dbReference>
<feature type="transmembrane region" description="Helical" evidence="8">
    <location>
        <begin position="742"/>
        <end position="765"/>
    </location>
</feature>
<dbReference type="Pfam" id="PF13967">
    <property type="entry name" value="RSN1_TM"/>
    <property type="match status" value="1"/>
</dbReference>
<evidence type="ECO:0000256" key="4">
    <source>
        <dbReference type="ARBA" id="ARBA00022692"/>
    </source>
</evidence>
<name>A0A507E5C1_9FUNG</name>
<keyword evidence="3" id="KW-0813">Transport</keyword>
<organism evidence="12 13">
    <name type="scientific">Powellomyces hirtus</name>
    <dbReference type="NCBI Taxonomy" id="109895"/>
    <lineage>
        <taxon>Eukaryota</taxon>
        <taxon>Fungi</taxon>
        <taxon>Fungi incertae sedis</taxon>
        <taxon>Chytridiomycota</taxon>
        <taxon>Chytridiomycota incertae sedis</taxon>
        <taxon>Chytridiomycetes</taxon>
        <taxon>Spizellomycetales</taxon>
        <taxon>Powellomycetaceae</taxon>
        <taxon>Powellomyces</taxon>
    </lineage>
</organism>
<feature type="compositionally biased region" description="Polar residues" evidence="7">
    <location>
        <begin position="361"/>
        <end position="374"/>
    </location>
</feature>
<comment type="caution">
    <text evidence="12">The sequence shown here is derived from an EMBL/GenBank/DDBJ whole genome shotgun (WGS) entry which is preliminary data.</text>
</comment>